<keyword evidence="4" id="KW-1133">Transmembrane helix</keyword>
<evidence type="ECO:0000256" key="3">
    <source>
        <dbReference type="ARBA" id="ARBA00022692"/>
    </source>
</evidence>
<dbReference type="PANTHER" id="PTHR30558:SF7">
    <property type="entry name" value="TOL-PAL SYSTEM PROTEIN TOLR"/>
    <property type="match status" value="1"/>
</dbReference>
<evidence type="ECO:0000256" key="5">
    <source>
        <dbReference type="ARBA" id="ARBA00023136"/>
    </source>
</evidence>
<keyword evidence="2" id="KW-1003">Cell membrane</keyword>
<dbReference type="GO" id="GO:0022857">
    <property type="term" value="F:transmembrane transporter activity"/>
    <property type="evidence" value="ECO:0007669"/>
    <property type="project" value="InterPro"/>
</dbReference>
<protein>
    <recommendedName>
        <fullName evidence="7">Biopolymer transport protein ExbD</fullName>
    </recommendedName>
</protein>
<accession>A0A644WJH2</accession>
<proteinExistence type="predicted"/>
<evidence type="ECO:0008006" key="7">
    <source>
        <dbReference type="Google" id="ProtNLM"/>
    </source>
</evidence>
<organism evidence="6">
    <name type="scientific">bioreactor metagenome</name>
    <dbReference type="NCBI Taxonomy" id="1076179"/>
    <lineage>
        <taxon>unclassified sequences</taxon>
        <taxon>metagenomes</taxon>
        <taxon>ecological metagenomes</taxon>
    </lineage>
</organism>
<dbReference type="GO" id="GO:0005886">
    <property type="term" value="C:plasma membrane"/>
    <property type="evidence" value="ECO:0007669"/>
    <property type="project" value="UniProtKB-SubCell"/>
</dbReference>
<comment type="subcellular location">
    <subcellularLocation>
        <location evidence="1">Cell membrane</location>
        <topology evidence="1">Single-pass membrane protein</topology>
    </subcellularLocation>
</comment>
<evidence type="ECO:0000256" key="2">
    <source>
        <dbReference type="ARBA" id="ARBA00022475"/>
    </source>
</evidence>
<reference evidence="6" key="1">
    <citation type="submission" date="2019-08" db="EMBL/GenBank/DDBJ databases">
        <authorList>
            <person name="Kucharzyk K."/>
            <person name="Murdoch R.W."/>
            <person name="Higgins S."/>
            <person name="Loffler F."/>
        </authorList>
    </citation>
    <scope>NUCLEOTIDE SEQUENCE</scope>
</reference>
<gene>
    <name evidence="6" type="ORF">SDC9_50209</name>
</gene>
<dbReference type="InterPro" id="IPR003400">
    <property type="entry name" value="ExbD"/>
</dbReference>
<dbReference type="Gene3D" id="3.30.420.270">
    <property type="match status" value="1"/>
</dbReference>
<comment type="caution">
    <text evidence="6">The sequence shown here is derived from an EMBL/GenBank/DDBJ whole genome shotgun (WGS) entry which is preliminary data.</text>
</comment>
<name>A0A644WJH2_9ZZZZ</name>
<keyword evidence="5" id="KW-0472">Membrane</keyword>
<sequence>MALKKRIKAEAGFSMSSMTDIIFLLLLFFIMASTMSSPNDIKLDLPESRASSSTRSVVAKVSIDGNGRYFVAKGTARPTQIAPEMLESYIMEMVAQDSTTYIALHADQQIAYKEVVRVLDIANQHKLKLVVATKASGK</sequence>
<evidence type="ECO:0000313" key="6">
    <source>
        <dbReference type="EMBL" id="MPM03942.1"/>
    </source>
</evidence>
<dbReference type="Pfam" id="PF02472">
    <property type="entry name" value="ExbD"/>
    <property type="match status" value="1"/>
</dbReference>
<dbReference type="AlphaFoldDB" id="A0A644WJH2"/>
<evidence type="ECO:0000256" key="4">
    <source>
        <dbReference type="ARBA" id="ARBA00022989"/>
    </source>
</evidence>
<dbReference type="PANTHER" id="PTHR30558">
    <property type="entry name" value="EXBD MEMBRANE COMPONENT OF PMF-DRIVEN MACROMOLECULE IMPORT SYSTEM"/>
    <property type="match status" value="1"/>
</dbReference>
<keyword evidence="3" id="KW-0812">Transmembrane</keyword>
<dbReference type="EMBL" id="VSSQ01000994">
    <property type="protein sequence ID" value="MPM03942.1"/>
    <property type="molecule type" value="Genomic_DNA"/>
</dbReference>
<evidence type="ECO:0000256" key="1">
    <source>
        <dbReference type="ARBA" id="ARBA00004162"/>
    </source>
</evidence>